<dbReference type="AlphaFoldDB" id="A0A2T0VSN9"/>
<dbReference type="PANTHER" id="PTHR12778">
    <property type="entry name" value="SOLUTE CARRIER FAMILY 33 ACETYL-COA TRANSPORTER -RELATED"/>
    <property type="match status" value="1"/>
</dbReference>
<keyword evidence="4 6" id="KW-1133">Transmembrane helix</keyword>
<dbReference type="InterPro" id="IPR036259">
    <property type="entry name" value="MFS_trans_sf"/>
</dbReference>
<reference evidence="8 9" key="1">
    <citation type="submission" date="2018-03" db="EMBL/GenBank/DDBJ databases">
        <title>Comparative analysis of microorganisms from saline springs in Andes Mountain Range, Colombia.</title>
        <authorList>
            <person name="Rubin E."/>
        </authorList>
    </citation>
    <scope>NUCLEOTIDE SEQUENCE [LARGE SCALE GENOMIC DNA]</scope>
    <source>
        <strain evidence="8 9">USBA 854</strain>
    </source>
</reference>
<dbReference type="InterPro" id="IPR004752">
    <property type="entry name" value="AmpG_permease/AT-1"/>
</dbReference>
<evidence type="ECO:0000259" key="7">
    <source>
        <dbReference type="PROSITE" id="PS50850"/>
    </source>
</evidence>
<evidence type="ECO:0000256" key="4">
    <source>
        <dbReference type="ARBA" id="ARBA00022989"/>
    </source>
</evidence>
<gene>
    <name evidence="8" type="ORF">BCL64_101310</name>
</gene>
<keyword evidence="5 6" id="KW-0472">Membrane</keyword>
<evidence type="ECO:0000256" key="6">
    <source>
        <dbReference type="SAM" id="Phobius"/>
    </source>
</evidence>
<keyword evidence="3 6" id="KW-0812">Transmembrane</keyword>
<dbReference type="NCBIfam" id="TIGR00901">
    <property type="entry name" value="2A0125"/>
    <property type="match status" value="1"/>
</dbReference>
<accession>A0A2T0VSN9</accession>
<dbReference type="InterPro" id="IPR020846">
    <property type="entry name" value="MFS_dom"/>
</dbReference>
<proteinExistence type="predicted"/>
<feature type="domain" description="Major facilitator superfamily (MFS) profile" evidence="7">
    <location>
        <begin position="59"/>
        <end position="482"/>
    </location>
</feature>
<keyword evidence="9" id="KW-1185">Reference proteome</keyword>
<evidence type="ECO:0000256" key="2">
    <source>
        <dbReference type="ARBA" id="ARBA00022448"/>
    </source>
</evidence>
<keyword evidence="2" id="KW-0813">Transport</keyword>
<dbReference type="Pfam" id="PF13000">
    <property type="entry name" value="Acatn"/>
    <property type="match status" value="1"/>
</dbReference>
<feature type="transmembrane region" description="Helical" evidence="6">
    <location>
        <begin position="54"/>
        <end position="78"/>
    </location>
</feature>
<dbReference type="InterPro" id="IPR024371">
    <property type="entry name" value="AcetylCoA_trans_1-like"/>
</dbReference>
<name>A0A2T0VSN9_9GAMM</name>
<dbReference type="Gene3D" id="1.20.1250.20">
    <property type="entry name" value="MFS general substrate transporter like domains"/>
    <property type="match status" value="2"/>
</dbReference>
<feature type="transmembrane region" description="Helical" evidence="6">
    <location>
        <begin position="394"/>
        <end position="418"/>
    </location>
</feature>
<dbReference type="GO" id="GO:0035348">
    <property type="term" value="P:acetyl-CoA transmembrane transport"/>
    <property type="evidence" value="ECO:0007669"/>
    <property type="project" value="InterPro"/>
</dbReference>
<feature type="transmembrane region" description="Helical" evidence="6">
    <location>
        <begin position="367"/>
        <end position="388"/>
    </location>
</feature>
<feature type="transmembrane region" description="Helical" evidence="6">
    <location>
        <begin position="342"/>
        <end position="360"/>
    </location>
</feature>
<feature type="transmembrane region" description="Helical" evidence="6">
    <location>
        <begin position="430"/>
        <end position="451"/>
    </location>
</feature>
<feature type="transmembrane region" description="Helical" evidence="6">
    <location>
        <begin position="457"/>
        <end position="478"/>
    </location>
</feature>
<evidence type="ECO:0000313" key="9">
    <source>
        <dbReference type="Proteomes" id="UP000239896"/>
    </source>
</evidence>
<evidence type="ECO:0000256" key="5">
    <source>
        <dbReference type="ARBA" id="ARBA00023136"/>
    </source>
</evidence>
<dbReference type="GO" id="GO:0008521">
    <property type="term" value="F:acetyl-CoA transmembrane transporter activity"/>
    <property type="evidence" value="ECO:0007669"/>
    <property type="project" value="InterPro"/>
</dbReference>
<dbReference type="Proteomes" id="UP000239896">
    <property type="component" value="Unassembled WGS sequence"/>
</dbReference>
<dbReference type="PANTHER" id="PTHR12778:SF10">
    <property type="entry name" value="MAJOR FACILITATOR SUPERFAMILY DOMAIN-CONTAINING PROTEIN 3"/>
    <property type="match status" value="1"/>
</dbReference>
<evidence type="ECO:0000256" key="3">
    <source>
        <dbReference type="ARBA" id="ARBA00022692"/>
    </source>
</evidence>
<organism evidence="8 9">
    <name type="scientific">Halomonas ventosae</name>
    <dbReference type="NCBI Taxonomy" id="229007"/>
    <lineage>
        <taxon>Bacteria</taxon>
        <taxon>Pseudomonadati</taxon>
        <taxon>Pseudomonadota</taxon>
        <taxon>Gammaproteobacteria</taxon>
        <taxon>Oceanospirillales</taxon>
        <taxon>Halomonadaceae</taxon>
        <taxon>Halomonas</taxon>
    </lineage>
</organism>
<protein>
    <submittedName>
        <fullName evidence="8">PAT family beta-lactamase induction signal transducer AmpG</fullName>
    </submittedName>
</protein>
<feature type="transmembrane region" description="Helical" evidence="6">
    <location>
        <begin position="90"/>
        <end position="111"/>
    </location>
</feature>
<feature type="transmembrane region" description="Helical" evidence="6">
    <location>
        <begin position="301"/>
        <end position="322"/>
    </location>
</feature>
<evidence type="ECO:0000313" key="8">
    <source>
        <dbReference type="EMBL" id="PRY73639.1"/>
    </source>
</evidence>
<dbReference type="GO" id="GO:0016020">
    <property type="term" value="C:membrane"/>
    <property type="evidence" value="ECO:0007669"/>
    <property type="project" value="UniProtKB-SubCell"/>
</dbReference>
<comment type="caution">
    <text evidence="8">The sequence shown here is derived from an EMBL/GenBank/DDBJ whole genome shotgun (WGS) entry which is preliminary data.</text>
</comment>
<feature type="transmembrane region" description="Helical" evidence="6">
    <location>
        <begin position="224"/>
        <end position="242"/>
    </location>
</feature>
<feature type="transmembrane region" description="Helical" evidence="6">
    <location>
        <begin position="199"/>
        <end position="218"/>
    </location>
</feature>
<comment type="subcellular location">
    <subcellularLocation>
        <location evidence="1">Membrane</location>
        <topology evidence="1">Multi-pass membrane protein</topology>
    </subcellularLocation>
</comment>
<dbReference type="PROSITE" id="PS50850">
    <property type="entry name" value="MFS"/>
    <property type="match status" value="1"/>
</dbReference>
<feature type="transmembrane region" description="Helical" evidence="6">
    <location>
        <begin position="157"/>
        <end position="178"/>
    </location>
</feature>
<sequence>MTWVGRCPARLPYVQDFIIDGEDLRGLPRAQPQGVLPDMPPPTAHRSWRDALVIYLRAPVITMLFLGFSAGLPFLLVFSTLSAWLRSTGVEVAAIGFFAWIGMLYSIKFFWAPVVDRLALPLLTRTLGQRRGWMLLAQAMIAAGLVGLAGVDPVGHLPLVAAFALLVAFGSATQDIAIDAFRIESAPDDVQAAMASTYIIGYRGGLLAAGAGALYVASLASWEAAYLTMAALVGIGVITVLLRPEPERLSLTTQLIHEPRVRAFLRASRGRAKPLRRLGAWVIGAIVCPFTDFFTRHRRKALWLLLFVAVFRISDLAMASMANPLYIDLGFTLATIANVTNVFGIAMSIGGGILGGLLVARYGIGPILVLGAVAAALTNLLFVALALAGQSLPMLVMAIIGDNLANGLASAVFIAFLSSLTSRAYTATQYALFSSLMTLPGKFLSGFGGLVVSGEGYATFFLISTLLGLPAVLLAIWISRDRELVPAAEGA</sequence>
<dbReference type="EMBL" id="PVTM01000001">
    <property type="protein sequence ID" value="PRY73639.1"/>
    <property type="molecule type" value="Genomic_DNA"/>
</dbReference>
<evidence type="ECO:0000256" key="1">
    <source>
        <dbReference type="ARBA" id="ARBA00004141"/>
    </source>
</evidence>
<feature type="transmembrane region" description="Helical" evidence="6">
    <location>
        <begin position="132"/>
        <end position="151"/>
    </location>
</feature>
<dbReference type="SUPFAM" id="SSF103473">
    <property type="entry name" value="MFS general substrate transporter"/>
    <property type="match status" value="1"/>
</dbReference>